<dbReference type="InterPro" id="IPR037401">
    <property type="entry name" value="SnoaL-like"/>
</dbReference>
<evidence type="ECO:0000259" key="1">
    <source>
        <dbReference type="Pfam" id="PF13577"/>
    </source>
</evidence>
<name>A0A3D9ZLM9_9ACTN</name>
<organism evidence="2 3">
    <name type="scientific">Asanoa ferruginea</name>
    <dbReference type="NCBI Taxonomy" id="53367"/>
    <lineage>
        <taxon>Bacteria</taxon>
        <taxon>Bacillati</taxon>
        <taxon>Actinomycetota</taxon>
        <taxon>Actinomycetes</taxon>
        <taxon>Micromonosporales</taxon>
        <taxon>Micromonosporaceae</taxon>
        <taxon>Asanoa</taxon>
    </lineage>
</organism>
<dbReference type="Proteomes" id="UP000256913">
    <property type="component" value="Unassembled WGS sequence"/>
</dbReference>
<sequence length="168" mass="18309">MDENRLATLEKRVAALEDEIAIARLMASYGPSVDSLSADLAAALWADDGDYDAGTWAGMAPGTTGVFHGSDAVREMVATEPHQGFVRSGCAHVVSAPRITVDGDTAVAVCYAQLLRRDEATDSYRVWRITANRWEWTRTPAGWKVANRTNRPLDGSEAARDLFRAALR</sequence>
<dbReference type="InterPro" id="IPR032710">
    <property type="entry name" value="NTF2-like_dom_sf"/>
</dbReference>
<accession>A0A3D9ZLM9</accession>
<proteinExistence type="predicted"/>
<dbReference type="Pfam" id="PF13577">
    <property type="entry name" value="SnoaL_4"/>
    <property type="match status" value="1"/>
</dbReference>
<evidence type="ECO:0000313" key="2">
    <source>
        <dbReference type="EMBL" id="REF98296.1"/>
    </source>
</evidence>
<dbReference type="SUPFAM" id="SSF54427">
    <property type="entry name" value="NTF2-like"/>
    <property type="match status" value="1"/>
</dbReference>
<keyword evidence="3" id="KW-1185">Reference proteome</keyword>
<evidence type="ECO:0000313" key="3">
    <source>
        <dbReference type="Proteomes" id="UP000256913"/>
    </source>
</evidence>
<comment type="caution">
    <text evidence="2">The sequence shown here is derived from an EMBL/GenBank/DDBJ whole genome shotgun (WGS) entry which is preliminary data.</text>
</comment>
<dbReference type="Gene3D" id="3.10.450.50">
    <property type="match status" value="1"/>
</dbReference>
<dbReference type="EMBL" id="QUMQ01000001">
    <property type="protein sequence ID" value="REF98296.1"/>
    <property type="molecule type" value="Genomic_DNA"/>
</dbReference>
<dbReference type="AlphaFoldDB" id="A0A3D9ZLM9"/>
<protein>
    <submittedName>
        <fullName evidence="2">SnoaL-like protein</fullName>
    </submittedName>
</protein>
<feature type="domain" description="SnoaL-like" evidence="1">
    <location>
        <begin position="15"/>
        <end position="149"/>
    </location>
</feature>
<gene>
    <name evidence="2" type="ORF">DFJ67_4312</name>
</gene>
<reference evidence="2 3" key="1">
    <citation type="submission" date="2018-08" db="EMBL/GenBank/DDBJ databases">
        <title>Sequencing the genomes of 1000 actinobacteria strains.</title>
        <authorList>
            <person name="Klenk H.-P."/>
        </authorList>
    </citation>
    <scope>NUCLEOTIDE SEQUENCE [LARGE SCALE GENOMIC DNA]</scope>
    <source>
        <strain evidence="2 3">DSM 44099</strain>
    </source>
</reference>